<feature type="coiled-coil region" evidence="4">
    <location>
        <begin position="110"/>
        <end position="158"/>
    </location>
</feature>
<dbReference type="PRINTS" id="PR00260">
    <property type="entry name" value="CHEMTRNSDUCR"/>
</dbReference>
<keyword evidence="7" id="KW-1185">Reference proteome</keyword>
<dbReference type="GO" id="GO:0007165">
    <property type="term" value="P:signal transduction"/>
    <property type="evidence" value="ECO:0007669"/>
    <property type="project" value="UniProtKB-KW"/>
</dbReference>
<dbReference type="PANTHER" id="PTHR32089">
    <property type="entry name" value="METHYL-ACCEPTING CHEMOTAXIS PROTEIN MCPB"/>
    <property type="match status" value="1"/>
</dbReference>
<feature type="domain" description="Methyl-accepting transducer" evidence="5">
    <location>
        <begin position="110"/>
        <end position="282"/>
    </location>
</feature>
<gene>
    <name evidence="6" type="ORF">B0537_14560</name>
</gene>
<evidence type="ECO:0000259" key="5">
    <source>
        <dbReference type="PROSITE" id="PS50111"/>
    </source>
</evidence>
<dbReference type="SMART" id="SM00283">
    <property type="entry name" value="MA"/>
    <property type="match status" value="1"/>
</dbReference>
<evidence type="ECO:0000313" key="7">
    <source>
        <dbReference type="Proteomes" id="UP000189464"/>
    </source>
</evidence>
<evidence type="ECO:0000256" key="2">
    <source>
        <dbReference type="ARBA" id="ARBA00029447"/>
    </source>
</evidence>
<dbReference type="SUPFAM" id="SSF51735">
    <property type="entry name" value="NAD(P)-binding Rossmann-fold domains"/>
    <property type="match status" value="1"/>
</dbReference>
<evidence type="ECO:0000256" key="4">
    <source>
        <dbReference type="SAM" id="Coils"/>
    </source>
</evidence>
<dbReference type="GO" id="GO:0004888">
    <property type="term" value="F:transmembrane signaling receptor activity"/>
    <property type="evidence" value="ECO:0007669"/>
    <property type="project" value="InterPro"/>
</dbReference>
<dbReference type="Pfam" id="PF00015">
    <property type="entry name" value="MCPsignal"/>
    <property type="match status" value="1"/>
</dbReference>
<keyword evidence="4" id="KW-0175">Coiled coil</keyword>
<dbReference type="InterPro" id="IPR036291">
    <property type="entry name" value="NAD(P)-bd_dom_sf"/>
</dbReference>
<organism evidence="6 7">
    <name type="scientific">Desulforamulus ferrireducens</name>
    <dbReference type="NCBI Taxonomy" id="1833852"/>
    <lineage>
        <taxon>Bacteria</taxon>
        <taxon>Bacillati</taxon>
        <taxon>Bacillota</taxon>
        <taxon>Clostridia</taxon>
        <taxon>Eubacteriales</taxon>
        <taxon>Peptococcaceae</taxon>
        <taxon>Desulforamulus</taxon>
    </lineage>
</organism>
<comment type="similarity">
    <text evidence="2">Belongs to the methyl-accepting chemotaxis (MCP) protein family.</text>
</comment>
<dbReference type="Gene3D" id="1.10.287.950">
    <property type="entry name" value="Methyl-accepting chemotaxis protein"/>
    <property type="match status" value="1"/>
</dbReference>
<keyword evidence="1 3" id="KW-0807">Transducer</keyword>
<dbReference type="GO" id="GO:0016020">
    <property type="term" value="C:membrane"/>
    <property type="evidence" value="ECO:0007669"/>
    <property type="project" value="InterPro"/>
</dbReference>
<dbReference type="PANTHER" id="PTHR32089:SF112">
    <property type="entry name" value="LYSOZYME-LIKE PROTEIN-RELATED"/>
    <property type="match status" value="1"/>
</dbReference>
<evidence type="ECO:0000256" key="3">
    <source>
        <dbReference type="PROSITE-ProRule" id="PRU00284"/>
    </source>
</evidence>
<dbReference type="PROSITE" id="PS50111">
    <property type="entry name" value="CHEMOTAXIS_TRANSDUC_2"/>
    <property type="match status" value="1"/>
</dbReference>
<sequence>MVNIAIIGGGNGGKGMLRVLSPLPDVNILGISDVRQDAPGILLARELGIRTSTDMNDFLKLPELDIVIDVTGNEKVTQLIMENKQERTHVVYSDVARLMYSLVSNKEQLLDELGGQAQQLAAMAEDLTETITSIPSTINQITENMVGHSKELESAVEEAGKHLKETDEVINFIKKVADQTKLLGLNAAIEAARAGDHGRGFGVVANEVRKLAEDSVVAAKNIGAILQNIESSIQIIIKGIEQTTALTEQQVISSQQIGNGVAQLTNMADEMKEFARRLTTIK</sequence>
<evidence type="ECO:0000256" key="1">
    <source>
        <dbReference type="ARBA" id="ARBA00023224"/>
    </source>
</evidence>
<dbReference type="OrthoDB" id="3192at2"/>
<accession>A0A1S6IZJ4</accession>
<dbReference type="AlphaFoldDB" id="A0A1S6IZJ4"/>
<dbReference type="EMBL" id="CP019698">
    <property type="protein sequence ID" value="AQS60192.1"/>
    <property type="molecule type" value="Genomic_DNA"/>
</dbReference>
<dbReference type="Proteomes" id="UP000189464">
    <property type="component" value="Chromosome"/>
</dbReference>
<dbReference type="InterPro" id="IPR004090">
    <property type="entry name" value="Chemotax_Me-accpt_rcpt"/>
</dbReference>
<reference evidence="6 7" key="1">
    <citation type="journal article" date="2016" name="Int. J. Syst. Evol. Microbiol.">
        <title>Desulfotomaculum ferrireducens sp. nov., a moderately thermophilic sulfate-reducing and dissimilatory Fe(III)-reducing bacterium isolated from compost.</title>
        <authorList>
            <person name="Yang G."/>
            <person name="Guo J."/>
            <person name="Zhuang L."/>
            <person name="Yuan Y."/>
            <person name="Zhou S."/>
        </authorList>
    </citation>
    <scope>NUCLEOTIDE SEQUENCE [LARGE SCALE GENOMIC DNA]</scope>
    <source>
        <strain evidence="6 7">GSS09</strain>
    </source>
</reference>
<dbReference type="GO" id="GO:0006935">
    <property type="term" value="P:chemotaxis"/>
    <property type="evidence" value="ECO:0007669"/>
    <property type="project" value="InterPro"/>
</dbReference>
<dbReference type="SUPFAM" id="SSF58104">
    <property type="entry name" value="Methyl-accepting chemotaxis protein (MCP) signaling domain"/>
    <property type="match status" value="1"/>
</dbReference>
<dbReference type="InterPro" id="IPR004089">
    <property type="entry name" value="MCPsignal_dom"/>
</dbReference>
<evidence type="ECO:0000313" key="6">
    <source>
        <dbReference type="EMBL" id="AQS60192.1"/>
    </source>
</evidence>
<proteinExistence type="inferred from homology"/>
<dbReference type="STRING" id="1833852.B0537_14560"/>
<dbReference type="KEGG" id="dfg:B0537_14560"/>
<dbReference type="Gene3D" id="3.40.50.720">
    <property type="entry name" value="NAD(P)-binding Rossmann-like Domain"/>
    <property type="match status" value="1"/>
</dbReference>
<name>A0A1S6IZJ4_9FIRM</name>
<protein>
    <submittedName>
        <fullName evidence="6">Chemotaxis protein</fullName>
    </submittedName>
</protein>